<gene>
    <name evidence="6" type="ORF">A3207_08755</name>
</gene>
<dbReference type="SUPFAM" id="SSF54862">
    <property type="entry name" value="4Fe-4S ferredoxins"/>
    <property type="match status" value="1"/>
</dbReference>
<dbReference type="GO" id="GO:0016491">
    <property type="term" value="F:oxidoreductase activity"/>
    <property type="evidence" value="ECO:0007669"/>
    <property type="project" value="UniProtKB-ARBA"/>
</dbReference>
<evidence type="ECO:0000256" key="4">
    <source>
        <dbReference type="ARBA" id="ARBA00023014"/>
    </source>
</evidence>
<evidence type="ECO:0000256" key="1">
    <source>
        <dbReference type="ARBA" id="ARBA00022485"/>
    </source>
</evidence>
<name>A0A8J8PHA3_9ARCH</name>
<keyword evidence="1" id="KW-0004">4Fe-4S</keyword>
<dbReference type="Gene3D" id="3.30.70.20">
    <property type="match status" value="1"/>
</dbReference>
<evidence type="ECO:0000256" key="3">
    <source>
        <dbReference type="ARBA" id="ARBA00023004"/>
    </source>
</evidence>
<dbReference type="PROSITE" id="PS00198">
    <property type="entry name" value="4FE4S_FER_1"/>
    <property type="match status" value="2"/>
</dbReference>
<dbReference type="EMBL" id="LVVT01000011">
    <property type="protein sequence ID" value="TQS83393.1"/>
    <property type="molecule type" value="Genomic_DNA"/>
</dbReference>
<feature type="domain" description="4Fe-4S ferredoxin-type" evidence="5">
    <location>
        <begin position="60"/>
        <end position="89"/>
    </location>
</feature>
<protein>
    <recommendedName>
        <fullName evidence="5">4Fe-4S ferredoxin-type domain-containing protein</fullName>
    </recommendedName>
</protein>
<evidence type="ECO:0000313" key="6">
    <source>
        <dbReference type="EMBL" id="TQS83393.1"/>
    </source>
</evidence>
<organism evidence="6 7">
    <name type="scientific">Candidatus Methanomassiliicoccus intestinalis</name>
    <dbReference type="NCBI Taxonomy" id="1406512"/>
    <lineage>
        <taxon>Archaea</taxon>
        <taxon>Methanobacteriati</taxon>
        <taxon>Thermoplasmatota</taxon>
        <taxon>Thermoplasmata</taxon>
        <taxon>Methanomassiliicoccales</taxon>
        <taxon>Methanomassiliicoccaceae</taxon>
        <taxon>Methanomassiliicoccus</taxon>
    </lineage>
</organism>
<dbReference type="PANTHER" id="PTHR43687:SF1">
    <property type="entry name" value="FERREDOXIN III"/>
    <property type="match status" value="1"/>
</dbReference>
<dbReference type="GO" id="GO:0051539">
    <property type="term" value="F:4 iron, 4 sulfur cluster binding"/>
    <property type="evidence" value="ECO:0007669"/>
    <property type="project" value="UniProtKB-KW"/>
</dbReference>
<keyword evidence="3" id="KW-0408">Iron</keyword>
<proteinExistence type="predicted"/>
<dbReference type="GO" id="GO:0046872">
    <property type="term" value="F:metal ion binding"/>
    <property type="evidence" value="ECO:0007669"/>
    <property type="project" value="UniProtKB-KW"/>
</dbReference>
<dbReference type="AlphaFoldDB" id="A0A8J8PHA3"/>
<reference evidence="6" key="1">
    <citation type="submission" date="2016-03" db="EMBL/GenBank/DDBJ databases">
        <authorList>
            <person name="Borrel G."/>
            <person name="Mccann A."/>
            <person name="O'Toole P.W."/>
        </authorList>
    </citation>
    <scope>NUCLEOTIDE SEQUENCE</scope>
    <source>
        <strain evidence="6">183</strain>
    </source>
</reference>
<dbReference type="InterPro" id="IPR017900">
    <property type="entry name" value="4Fe4S_Fe_S_CS"/>
</dbReference>
<dbReference type="PANTHER" id="PTHR43687">
    <property type="entry name" value="ADENYLYLSULFATE REDUCTASE, BETA SUBUNIT"/>
    <property type="match status" value="1"/>
</dbReference>
<dbReference type="InterPro" id="IPR017896">
    <property type="entry name" value="4Fe4S_Fe-S-bd"/>
</dbReference>
<dbReference type="Proteomes" id="UP000752814">
    <property type="component" value="Unassembled WGS sequence"/>
</dbReference>
<dbReference type="Gene3D" id="3.30.70.3270">
    <property type="match status" value="1"/>
</dbReference>
<dbReference type="PROSITE" id="PS51379">
    <property type="entry name" value="4FE4S_FER_2"/>
    <property type="match status" value="2"/>
</dbReference>
<keyword evidence="4" id="KW-0411">Iron-sulfur</keyword>
<sequence>MILVIIKSLRNLLSLPLTDKKGYVPKENRGKVMWDMEKCIFCRLCERSCPTSAITTVKGESQSVERFKCIVCGECARICPTHTISMFSDYTVPSRVPVTHTFRKGSEKFSYDEIRKY</sequence>
<accession>A0A8J8PHA3</accession>
<evidence type="ECO:0000259" key="5">
    <source>
        <dbReference type="PROSITE" id="PS51379"/>
    </source>
</evidence>
<keyword evidence="2" id="KW-0479">Metal-binding</keyword>
<evidence type="ECO:0000313" key="7">
    <source>
        <dbReference type="Proteomes" id="UP000752814"/>
    </source>
</evidence>
<evidence type="ECO:0000256" key="2">
    <source>
        <dbReference type="ARBA" id="ARBA00022723"/>
    </source>
</evidence>
<dbReference type="Pfam" id="PF13237">
    <property type="entry name" value="Fer4_10"/>
    <property type="match status" value="1"/>
</dbReference>
<comment type="caution">
    <text evidence="6">The sequence shown here is derived from an EMBL/GenBank/DDBJ whole genome shotgun (WGS) entry which is preliminary data.</text>
</comment>
<dbReference type="InterPro" id="IPR050572">
    <property type="entry name" value="Fe-S_Ferredoxin"/>
</dbReference>
<feature type="domain" description="4Fe-4S ferredoxin-type" evidence="5">
    <location>
        <begin position="30"/>
        <end position="59"/>
    </location>
</feature>